<keyword evidence="3" id="KW-0677">Repeat</keyword>
<evidence type="ECO:0000256" key="6">
    <source>
        <dbReference type="ARBA" id="ARBA00023242"/>
    </source>
</evidence>
<dbReference type="GO" id="GO:0008270">
    <property type="term" value="F:zinc ion binding"/>
    <property type="evidence" value="ECO:0007669"/>
    <property type="project" value="UniProtKB-KW"/>
</dbReference>
<feature type="region of interest" description="Disordered" evidence="8">
    <location>
        <begin position="350"/>
        <end position="371"/>
    </location>
</feature>
<dbReference type="Proteomes" id="UP000694413">
    <property type="component" value="Unassembled WGS sequence"/>
</dbReference>
<evidence type="ECO:0000256" key="3">
    <source>
        <dbReference type="ARBA" id="ARBA00022737"/>
    </source>
</evidence>
<keyword evidence="4 7" id="KW-0863">Zinc-finger</keyword>
<keyword evidence="11" id="KW-1185">Reference proteome</keyword>
<evidence type="ECO:0000256" key="4">
    <source>
        <dbReference type="ARBA" id="ARBA00022771"/>
    </source>
</evidence>
<keyword evidence="2" id="KW-0479">Metal-binding</keyword>
<evidence type="ECO:0000313" key="10">
    <source>
        <dbReference type="Ensembl" id="ENSZALP00000011802.1"/>
    </source>
</evidence>
<name>A0A8D2QFE0_ZONAL</name>
<dbReference type="FunFam" id="3.30.160.60:FF:000086">
    <property type="entry name" value="transcription factor E4F1 isoform X1"/>
    <property type="match status" value="1"/>
</dbReference>
<accession>A0A8D2QFE0</accession>
<dbReference type="Pfam" id="PF00096">
    <property type="entry name" value="zf-C2H2"/>
    <property type="match status" value="3"/>
</dbReference>
<dbReference type="FunFam" id="3.30.160.60:FF:000715">
    <property type="entry name" value="Transcription factor E4F1 isoform 1"/>
    <property type="match status" value="1"/>
</dbReference>
<reference evidence="10" key="2">
    <citation type="submission" date="2025-09" db="UniProtKB">
        <authorList>
            <consortium name="Ensembl"/>
        </authorList>
    </citation>
    <scope>IDENTIFICATION</scope>
</reference>
<dbReference type="PANTHER" id="PTHR24394:SF44">
    <property type="entry name" value="ZINC FINGER PROTEIN 271-LIKE"/>
    <property type="match status" value="1"/>
</dbReference>
<organism evidence="10 11">
    <name type="scientific">Zonotrichia albicollis</name>
    <name type="common">White-throated sparrow</name>
    <name type="synonym">Fringilla albicollis</name>
    <dbReference type="NCBI Taxonomy" id="44394"/>
    <lineage>
        <taxon>Eukaryota</taxon>
        <taxon>Metazoa</taxon>
        <taxon>Chordata</taxon>
        <taxon>Craniata</taxon>
        <taxon>Vertebrata</taxon>
        <taxon>Euteleostomi</taxon>
        <taxon>Archelosauria</taxon>
        <taxon>Archosauria</taxon>
        <taxon>Dinosauria</taxon>
        <taxon>Saurischia</taxon>
        <taxon>Theropoda</taxon>
        <taxon>Coelurosauria</taxon>
        <taxon>Aves</taxon>
        <taxon>Neognathae</taxon>
        <taxon>Neoaves</taxon>
        <taxon>Telluraves</taxon>
        <taxon>Australaves</taxon>
        <taxon>Passeriformes</taxon>
        <taxon>Passerellidae</taxon>
        <taxon>Zonotrichia</taxon>
    </lineage>
</organism>
<feature type="domain" description="C2H2-type" evidence="9">
    <location>
        <begin position="12"/>
        <end position="39"/>
    </location>
</feature>
<proteinExistence type="predicted"/>
<protein>
    <recommendedName>
        <fullName evidence="9">C2H2-type domain-containing protein</fullName>
    </recommendedName>
</protein>
<keyword evidence="5" id="KW-0862">Zinc</keyword>
<evidence type="ECO:0000313" key="11">
    <source>
        <dbReference type="Proteomes" id="UP000694413"/>
    </source>
</evidence>
<dbReference type="PROSITE" id="PS50157">
    <property type="entry name" value="ZINC_FINGER_C2H2_2"/>
    <property type="match status" value="3"/>
</dbReference>
<reference evidence="10" key="1">
    <citation type="submission" date="2025-08" db="UniProtKB">
        <authorList>
            <consortium name="Ensembl"/>
        </authorList>
    </citation>
    <scope>IDENTIFICATION</scope>
</reference>
<keyword evidence="6" id="KW-0539">Nucleus</keyword>
<dbReference type="FunFam" id="3.30.160.60:FF:000100">
    <property type="entry name" value="Zinc finger 45-like"/>
    <property type="match status" value="1"/>
</dbReference>
<dbReference type="PANTHER" id="PTHR24394">
    <property type="entry name" value="ZINC FINGER PROTEIN"/>
    <property type="match status" value="1"/>
</dbReference>
<dbReference type="SUPFAM" id="SSF57667">
    <property type="entry name" value="beta-beta-alpha zinc fingers"/>
    <property type="match status" value="2"/>
</dbReference>
<evidence type="ECO:0000256" key="1">
    <source>
        <dbReference type="ARBA" id="ARBA00004123"/>
    </source>
</evidence>
<dbReference type="InterPro" id="IPR036236">
    <property type="entry name" value="Znf_C2H2_sf"/>
</dbReference>
<dbReference type="Ensembl" id="ENSZALT00000016286.1">
    <property type="protein sequence ID" value="ENSZALP00000011802.1"/>
    <property type="gene ID" value="ENSZALG00000009936.1"/>
</dbReference>
<evidence type="ECO:0000259" key="9">
    <source>
        <dbReference type="PROSITE" id="PS50157"/>
    </source>
</evidence>
<feature type="domain" description="C2H2-type" evidence="9">
    <location>
        <begin position="40"/>
        <end position="67"/>
    </location>
</feature>
<dbReference type="InterPro" id="IPR013087">
    <property type="entry name" value="Znf_C2H2_type"/>
</dbReference>
<dbReference type="AlphaFoldDB" id="A0A8D2QFE0"/>
<dbReference type="GO" id="GO:0000981">
    <property type="term" value="F:DNA-binding transcription factor activity, RNA polymerase II-specific"/>
    <property type="evidence" value="ECO:0007669"/>
    <property type="project" value="TreeGrafter"/>
</dbReference>
<evidence type="ECO:0000256" key="8">
    <source>
        <dbReference type="SAM" id="MobiDB-lite"/>
    </source>
</evidence>
<dbReference type="Gene3D" id="3.30.160.60">
    <property type="entry name" value="Classic Zinc Finger"/>
    <property type="match status" value="3"/>
</dbReference>
<dbReference type="PROSITE" id="PS00028">
    <property type="entry name" value="ZINC_FINGER_C2H2_1"/>
    <property type="match status" value="2"/>
</dbReference>
<comment type="subcellular location">
    <subcellularLocation>
        <location evidence="1">Nucleus</location>
    </subcellularLocation>
</comment>
<dbReference type="SMART" id="SM00355">
    <property type="entry name" value="ZnF_C2H2"/>
    <property type="match status" value="3"/>
</dbReference>
<dbReference type="GO" id="GO:0005634">
    <property type="term" value="C:nucleus"/>
    <property type="evidence" value="ECO:0007669"/>
    <property type="project" value="UniProtKB-SubCell"/>
</dbReference>
<feature type="domain" description="C2H2-type" evidence="9">
    <location>
        <begin position="68"/>
        <end position="97"/>
    </location>
</feature>
<evidence type="ECO:0000256" key="7">
    <source>
        <dbReference type="PROSITE-ProRule" id="PRU00042"/>
    </source>
</evidence>
<evidence type="ECO:0000256" key="5">
    <source>
        <dbReference type="ARBA" id="ARBA00022833"/>
    </source>
</evidence>
<evidence type="ECO:0000256" key="2">
    <source>
        <dbReference type="ARBA" id="ARBA00022723"/>
    </source>
</evidence>
<sequence>KVKLQVNKEGRYVCELCQKTFKTASILKAHMITHSSKKDYECKLCGTSFRTKGSLIRHHRRHTDERPYKCKKCGKSFRESGALTRHLKSLTPCTEKIRFNMTKEIVVNKDDLPPGPCSSTTDTVSSIASESIEASPVIHFVTDAKGNVLHEVHVQMQGLPVVDAKPLEADVSVELPCEGEVNSENLLRQAMRNSGIVIERVALEEVQKPDVPVAAAPEGLENKGMEVEEQPCVEQCVKLEGVESVCLYSITFNEVAALEAHSKMRGVWQGVHQGLPAEEAPGGARERAALPLRGVWQALQNHRPRQGAPARALGRAALRLPQVRQALQDKERPAGAFPYPPGGQALRVPVLQPGLPGEGLPGAPHPPPHRREALQVLQVRPRLRRARHPQQAPQNQR</sequence>